<dbReference type="Gene3D" id="3.80.10.10">
    <property type="entry name" value="Ribonuclease Inhibitor"/>
    <property type="match status" value="3"/>
</dbReference>
<organism evidence="11 12">
    <name type="scientific">Rhynchospora breviuscula</name>
    <dbReference type="NCBI Taxonomy" id="2022672"/>
    <lineage>
        <taxon>Eukaryota</taxon>
        <taxon>Viridiplantae</taxon>
        <taxon>Streptophyta</taxon>
        <taxon>Embryophyta</taxon>
        <taxon>Tracheophyta</taxon>
        <taxon>Spermatophyta</taxon>
        <taxon>Magnoliopsida</taxon>
        <taxon>Liliopsida</taxon>
        <taxon>Poales</taxon>
        <taxon>Cyperaceae</taxon>
        <taxon>Cyperoideae</taxon>
        <taxon>Rhynchosporeae</taxon>
        <taxon>Rhynchospora</taxon>
    </lineage>
</organism>
<dbReference type="SUPFAM" id="SSF52540">
    <property type="entry name" value="P-loop containing nucleoside triphosphate hydrolases"/>
    <property type="match status" value="1"/>
</dbReference>
<dbReference type="InterPro" id="IPR002182">
    <property type="entry name" value="NB-ARC"/>
</dbReference>
<dbReference type="InterPro" id="IPR041118">
    <property type="entry name" value="Rx_N"/>
</dbReference>
<dbReference type="InterPro" id="IPR038005">
    <property type="entry name" value="RX-like_CC"/>
</dbReference>
<dbReference type="InterPro" id="IPR058922">
    <property type="entry name" value="WHD_DRP"/>
</dbReference>
<dbReference type="AlphaFoldDB" id="A0A9Q0C9R2"/>
<comment type="similarity">
    <text evidence="1">Belongs to the disease resistance NB-LRR family.</text>
</comment>
<dbReference type="GO" id="GO:0043531">
    <property type="term" value="F:ADP binding"/>
    <property type="evidence" value="ECO:0007669"/>
    <property type="project" value="InterPro"/>
</dbReference>
<evidence type="ECO:0000256" key="3">
    <source>
        <dbReference type="ARBA" id="ARBA00022737"/>
    </source>
</evidence>
<name>A0A9Q0C9R2_9POAL</name>
<keyword evidence="3" id="KW-0677">Repeat</keyword>
<dbReference type="Gene3D" id="1.20.5.4130">
    <property type="match status" value="1"/>
</dbReference>
<proteinExistence type="inferred from homology"/>
<evidence type="ECO:0000256" key="5">
    <source>
        <dbReference type="ARBA" id="ARBA00022821"/>
    </source>
</evidence>
<dbReference type="InterPro" id="IPR056789">
    <property type="entry name" value="LRR_R13L1-DRL21"/>
</dbReference>
<sequence>MVMILHAFVGNFSRLLTKMAADEVGMLLGIPGEMEKLSETVRDIQCVLSDAEQKQTNSSAIKRWLLQLKDVMYDADDLMDICRIKAEDRRGRYDFLSSSKVSCGISFLSCFHNPLFAHEIGKRIKDLNSRLDEISKKKSDLGLVELQDVVRPFNTRHEYSDISRQTDPSVALADLVGGKIEEDADLLVKWLTLEEMSGKENVSAVAIAGMPGIGKTTLAKRVFNDPRIQEEFHLKFWVCVSKDLKGVELLKCIIREAGGNHGAAEERSELVSMLERLVRGKKFILVLDDVWPESQNVWDELLRVPMNGGAHGSRLLVTTRDDRVARFMHATASHQVEKLLEKDDWCLLIKQVSLDETESEILKDIGLELVKKCDGVPLAIKAIGGVLRMKGKNRADWQKIIKSTLWSLADLSSDFPHAFYLSYEDLPSHLKQCFVICSLYPEDTVFERSELVYLWLAEGFLCDDGALSFLELGIEYYKELIMRNLLEVSGGYYDQICCKMHDLWRSFAGYLGKGDNFIMREGELCSRSEPLLKLRRLSIEGTVVDLDFLNKEKYLRTLLLVNNPMGEFLSNALVSFSHLRIVDLYKSNISSLPDSFCGLVHLRYLDLTGSLLKALPNSIGKLRNLVFLGLGGCLWLSDFPSSIVNLLELRFLSFHNTTIEVFPVGLRKLEKLVELHGFKPDTNNSKGLSSLEDIGNLSQLSKLILCSLEKASDITVAKEANLKEKGQLKTLILSYTPNQGREDPTTFEEKKVAQDVLNALSPPPSLEILQIIGYFGLQLPNWLHVGINLSNFKFLRFLELTECECISQLPPVGQLPNLDLLRIKGAISVISIGQEFLLDDSNGRTRKEVSHSSILPFSLLNELDFHRMSCWEEWLWEEKQLAMPKLKKLFIKNCPELSSLPKGLLHHATSLEVLQIDAAEQIKSVQDLQSVKQIHVANNPSLERISNLPNLSFILISNCPNLEILEHLKPFHRMELWDIQIETLPKYLIMAMPEKLTVWCSKRLLLKIISLEAGSSEWQKFEHIPVVKIYSHDESFYATYQKEPFSFTTNIPGKSRAVAQ</sequence>
<evidence type="ECO:0000256" key="6">
    <source>
        <dbReference type="ARBA" id="ARBA00022840"/>
    </source>
</evidence>
<feature type="domain" description="R13L1/DRL21-like LRR repeat region" evidence="10">
    <location>
        <begin position="691"/>
        <end position="825"/>
    </location>
</feature>
<dbReference type="Pfam" id="PF18052">
    <property type="entry name" value="Rx_N"/>
    <property type="match status" value="1"/>
</dbReference>
<feature type="domain" description="Disease resistance protein winged helix" evidence="9">
    <location>
        <begin position="439"/>
        <end position="506"/>
    </location>
</feature>
<dbReference type="EMBL" id="JAMQYH010000004">
    <property type="protein sequence ID" value="KAJ1689674.1"/>
    <property type="molecule type" value="Genomic_DNA"/>
</dbReference>
<dbReference type="PRINTS" id="PR00364">
    <property type="entry name" value="DISEASERSIST"/>
</dbReference>
<evidence type="ECO:0000313" key="11">
    <source>
        <dbReference type="EMBL" id="KAJ1689674.1"/>
    </source>
</evidence>
<dbReference type="GO" id="GO:0009626">
    <property type="term" value="P:plant-type hypersensitive response"/>
    <property type="evidence" value="ECO:0007669"/>
    <property type="project" value="UniProtKB-ARBA"/>
</dbReference>
<dbReference type="Pfam" id="PF13855">
    <property type="entry name" value="LRR_8"/>
    <property type="match status" value="1"/>
</dbReference>
<dbReference type="PANTHER" id="PTHR36766">
    <property type="entry name" value="PLANT BROAD-SPECTRUM MILDEW RESISTANCE PROTEIN RPW8"/>
    <property type="match status" value="1"/>
</dbReference>
<evidence type="ECO:0000313" key="12">
    <source>
        <dbReference type="Proteomes" id="UP001151287"/>
    </source>
</evidence>
<feature type="domain" description="NB-ARC" evidence="7">
    <location>
        <begin position="195"/>
        <end position="353"/>
    </location>
</feature>
<dbReference type="InterPro" id="IPR032675">
    <property type="entry name" value="LRR_dom_sf"/>
</dbReference>
<dbReference type="Pfam" id="PF23559">
    <property type="entry name" value="WHD_DRP"/>
    <property type="match status" value="1"/>
</dbReference>
<dbReference type="CDD" id="cd14798">
    <property type="entry name" value="RX-CC_like"/>
    <property type="match status" value="1"/>
</dbReference>
<dbReference type="GO" id="GO:0042742">
    <property type="term" value="P:defense response to bacterium"/>
    <property type="evidence" value="ECO:0007669"/>
    <property type="project" value="UniProtKB-ARBA"/>
</dbReference>
<protein>
    <recommendedName>
        <fullName evidence="13">Disease resistance protein RGA3</fullName>
    </recommendedName>
</protein>
<dbReference type="Proteomes" id="UP001151287">
    <property type="component" value="Unassembled WGS sequence"/>
</dbReference>
<dbReference type="OrthoDB" id="762143at2759"/>
<keyword evidence="12" id="KW-1185">Reference proteome</keyword>
<comment type="caution">
    <text evidence="11">The sequence shown here is derived from an EMBL/GenBank/DDBJ whole genome shotgun (WGS) entry which is preliminary data.</text>
</comment>
<dbReference type="Gene3D" id="3.40.50.300">
    <property type="entry name" value="P-loop containing nucleotide triphosphate hydrolases"/>
    <property type="match status" value="1"/>
</dbReference>
<feature type="domain" description="Disease resistance N-terminal" evidence="8">
    <location>
        <begin position="9"/>
        <end position="96"/>
    </location>
</feature>
<gene>
    <name evidence="11" type="ORF">LUZ63_013829</name>
</gene>
<evidence type="ECO:0000256" key="2">
    <source>
        <dbReference type="ARBA" id="ARBA00022614"/>
    </source>
</evidence>
<evidence type="ECO:0000256" key="1">
    <source>
        <dbReference type="ARBA" id="ARBA00008894"/>
    </source>
</evidence>
<keyword evidence="4" id="KW-0547">Nucleotide-binding</keyword>
<dbReference type="InterPro" id="IPR036388">
    <property type="entry name" value="WH-like_DNA-bd_sf"/>
</dbReference>
<keyword evidence="2" id="KW-0433">Leucine-rich repeat</keyword>
<evidence type="ECO:0000259" key="9">
    <source>
        <dbReference type="Pfam" id="PF23559"/>
    </source>
</evidence>
<dbReference type="SUPFAM" id="SSF52058">
    <property type="entry name" value="L domain-like"/>
    <property type="match status" value="1"/>
</dbReference>
<evidence type="ECO:0000259" key="7">
    <source>
        <dbReference type="Pfam" id="PF00931"/>
    </source>
</evidence>
<dbReference type="InterPro" id="IPR042197">
    <property type="entry name" value="Apaf_helical"/>
</dbReference>
<keyword evidence="6" id="KW-0067">ATP-binding</keyword>
<evidence type="ECO:0000256" key="4">
    <source>
        <dbReference type="ARBA" id="ARBA00022741"/>
    </source>
</evidence>
<dbReference type="PANTHER" id="PTHR36766:SF70">
    <property type="entry name" value="DISEASE RESISTANCE PROTEIN RGA4"/>
    <property type="match status" value="1"/>
</dbReference>
<dbReference type="InterPro" id="IPR001611">
    <property type="entry name" value="Leu-rich_rpt"/>
</dbReference>
<reference evidence="11" key="1">
    <citation type="journal article" date="2022" name="Cell">
        <title>Repeat-based holocentromeres influence genome architecture and karyotype evolution.</title>
        <authorList>
            <person name="Hofstatter P.G."/>
            <person name="Thangavel G."/>
            <person name="Lux T."/>
            <person name="Neumann P."/>
            <person name="Vondrak T."/>
            <person name="Novak P."/>
            <person name="Zhang M."/>
            <person name="Costa L."/>
            <person name="Castellani M."/>
            <person name="Scott A."/>
            <person name="Toegelov H."/>
            <person name="Fuchs J."/>
            <person name="Mata-Sucre Y."/>
            <person name="Dias Y."/>
            <person name="Vanzela A.L.L."/>
            <person name="Huettel B."/>
            <person name="Almeida C.C.S."/>
            <person name="Simkova H."/>
            <person name="Souza G."/>
            <person name="Pedrosa-Harand A."/>
            <person name="Macas J."/>
            <person name="Mayer K.F.X."/>
            <person name="Houben A."/>
            <person name="Marques A."/>
        </authorList>
    </citation>
    <scope>NUCLEOTIDE SEQUENCE</scope>
    <source>
        <strain evidence="11">RhyBre1mFocal</strain>
    </source>
</reference>
<dbReference type="Pfam" id="PF25019">
    <property type="entry name" value="LRR_R13L1-DRL21"/>
    <property type="match status" value="1"/>
</dbReference>
<keyword evidence="5" id="KW-0611">Plant defense</keyword>
<evidence type="ECO:0000259" key="10">
    <source>
        <dbReference type="Pfam" id="PF25019"/>
    </source>
</evidence>
<dbReference type="FunFam" id="1.10.10.10:FF:000322">
    <property type="entry name" value="Probable disease resistance protein At1g63360"/>
    <property type="match status" value="1"/>
</dbReference>
<dbReference type="Pfam" id="PF00931">
    <property type="entry name" value="NB-ARC"/>
    <property type="match status" value="1"/>
</dbReference>
<accession>A0A9Q0C9R2</accession>
<evidence type="ECO:0008006" key="13">
    <source>
        <dbReference type="Google" id="ProtNLM"/>
    </source>
</evidence>
<dbReference type="GO" id="GO:0002758">
    <property type="term" value="P:innate immune response-activating signaling pathway"/>
    <property type="evidence" value="ECO:0007669"/>
    <property type="project" value="UniProtKB-ARBA"/>
</dbReference>
<dbReference type="InterPro" id="IPR027417">
    <property type="entry name" value="P-loop_NTPase"/>
</dbReference>
<dbReference type="GO" id="GO:0005524">
    <property type="term" value="F:ATP binding"/>
    <property type="evidence" value="ECO:0007669"/>
    <property type="project" value="UniProtKB-KW"/>
</dbReference>
<dbReference type="Gene3D" id="1.10.8.430">
    <property type="entry name" value="Helical domain of apoptotic protease-activating factors"/>
    <property type="match status" value="1"/>
</dbReference>
<dbReference type="Gene3D" id="1.10.10.10">
    <property type="entry name" value="Winged helix-like DNA-binding domain superfamily/Winged helix DNA-binding domain"/>
    <property type="match status" value="1"/>
</dbReference>
<evidence type="ECO:0000259" key="8">
    <source>
        <dbReference type="Pfam" id="PF18052"/>
    </source>
</evidence>